<keyword evidence="2" id="KW-1185">Reference proteome</keyword>
<proteinExistence type="predicted"/>
<evidence type="ECO:0000313" key="2">
    <source>
        <dbReference type="Proteomes" id="UP000008243"/>
    </source>
</evidence>
<evidence type="ECO:0000313" key="1">
    <source>
        <dbReference type="EMBL" id="ADE03436.1"/>
    </source>
</evidence>
<name>D4GSU8_HALVD</name>
<dbReference type="EnsemblBacteria" id="ADE03436">
    <property type="protein sequence ID" value="ADE03436"/>
    <property type="gene ID" value="HVO_1844"/>
</dbReference>
<protein>
    <submittedName>
        <fullName evidence="1">Uncharacterized protein</fullName>
    </submittedName>
</protein>
<dbReference type="EMBL" id="CP001956">
    <property type="protein sequence ID" value="ADE03436.1"/>
    <property type="molecule type" value="Genomic_DNA"/>
</dbReference>
<organism evidence="1 2">
    <name type="scientific">Haloferax volcanii (strain ATCC 29605 / DSM 3757 / JCM 8879 / NBRC 14742 / NCIMB 2012 / VKM B-1768 / DS2)</name>
    <name type="common">Halobacterium volcanii</name>
    <dbReference type="NCBI Taxonomy" id="309800"/>
    <lineage>
        <taxon>Archaea</taxon>
        <taxon>Methanobacteriati</taxon>
        <taxon>Methanobacteriota</taxon>
        <taxon>Stenosarchaea group</taxon>
        <taxon>Halobacteria</taxon>
        <taxon>Halobacteriales</taxon>
        <taxon>Haloferacaceae</taxon>
        <taxon>Haloferax</taxon>
    </lineage>
</organism>
<dbReference type="KEGG" id="hvo:HVO_1844"/>
<gene>
    <name evidence="1" type="ordered locus">HVO_1844</name>
</gene>
<reference evidence="1 2" key="1">
    <citation type="journal article" date="2010" name="PLoS ONE">
        <title>The complete genome sequence of Haloferax volcanii DS2, a model archaeon.</title>
        <authorList>
            <person name="Hartman A.L."/>
            <person name="Norais C."/>
            <person name="Badger J.H."/>
            <person name="Delmas S."/>
            <person name="Haldenby S."/>
            <person name="Madupu R."/>
            <person name="Robinson J."/>
            <person name="Khouri H."/>
            <person name="Ren Q."/>
            <person name="Lowe T.M."/>
            <person name="Maupin-Furlow J."/>
            <person name="Pohlschroder M."/>
            <person name="Daniels C."/>
            <person name="Pfeiffer F."/>
            <person name="Allers T."/>
            <person name="Eisen J.A."/>
        </authorList>
    </citation>
    <scope>NUCLEOTIDE SEQUENCE [LARGE SCALE GENOMIC DNA]</scope>
    <source>
        <strain evidence="2">ATCC 29605 / DSM 3757 / JCM 8879 / NBRC 14742 / NCIMB 2012 / VKM B-1768 / DS2</strain>
    </source>
</reference>
<dbReference type="HOGENOM" id="CLU_3147901_0_0_2"/>
<dbReference type="AlphaFoldDB" id="D4GSU8"/>
<dbReference type="Proteomes" id="UP000008243">
    <property type="component" value="Chromosome"/>
</dbReference>
<accession>D4GSU8</accession>
<sequence>MSLLRALSSGIILAVLDTNLKADQDEQIQRIILGMGFQEEHILDLYDK</sequence>